<gene>
    <name evidence="2" type="ORF">V1264_013025</name>
</gene>
<proteinExistence type="predicted"/>
<feature type="compositionally biased region" description="Polar residues" evidence="1">
    <location>
        <begin position="419"/>
        <end position="444"/>
    </location>
</feature>
<feature type="region of interest" description="Disordered" evidence="1">
    <location>
        <begin position="884"/>
        <end position="915"/>
    </location>
</feature>
<accession>A0AAN9BYE3</accession>
<sequence length="1085" mass="117054">MKEGGNQFASPVFKKRFARRKTTNRPFTFARNFDAEAISAAAQNRIIEQVGDRGVVITSPVRLPKNNERLSITDIVRQSPVPVLIAHTSPKAKQADITNHGEDDEEFDTSLVRRSGRSREPSDSFLSRRQYPHGTPQHSKHHRLPDDSYIGSQNSSNIDAEVSFTEQSTKRGRKRAGALPGSSKRSKKASIQQNSNALDTSTGSSKENHKASIQQSSNALDTSTGSSKENHKASIQQSSNALDTSTGSSKENHKASIQQSSNALDTSTGSSKENHKASIQQNANALDTSTGSSKENHKASIQQNSNALDTSTGSSKENHKASTAQPASSGSRKGSRKANTQQNSKALNTSEGSSKENHEASSAQPASSASSKRSKKGNSQQSFHAQNTSTASSKKSQESDSAQPASPGPSNRSKKGNRKQNSIDLNTSAGSSKENHEASTAQDASSRSSKRSKEPSAQQSSTALHTSAGNSKEKHEASTAQGVTTSVVRSSSRKHPAGKPIAQSSGRRRKEKEQPVQEKTPSPSPAKTAGSNNGRKEKQSVSAEALKESFSTAKNSDDLSDLRSSRRNKIQSRQNARSTSKGENKSEAELSKASGLPSGSEKRRKVVTATLAISKSGQKRKSPDADMSAEHNNSSHIKIGRRGVKTSTPSREGNESVLTNSVNRRKQIDSSPVSAVSSSPSGGMKRAAVCSGDEDLEALGSSPQKRGRNNHSSGAMTSSPRKQSQNKRQASHSQNTSNNSSGIASSASGARKRSDSSSDDEIPEALAPSPQKKGRNNPLSGTMTSSPPKQSQNKTQATKNTWKIISARKPALANSNTENSSALKNKGTRSKSNANVDTSVPEKHISSQSKQKATSSTKRFFKDQERSPQKVVVNEIVCVRASPRTGVPKSAHSSWKTSERVSSQLQPKRQPSNVSVSTVCDDVTFGGEVSGTKEATRGRKVPHTRHRQAQDGSYSAEDNTEWKGGRKVVTELDVIINKLDETESDIMEKSNMTRACRSGVHKAFTFTKRQLQETVSQLTEIQEMSSRVNKLKYQCKAMSEEMKENHSQKCHLLQELRSLGDRGVDADLVRIDEWLQDFQALQEAV</sequence>
<dbReference type="AlphaFoldDB" id="A0AAN9BYE3"/>
<dbReference type="Proteomes" id="UP001374579">
    <property type="component" value="Unassembled WGS sequence"/>
</dbReference>
<feature type="compositionally biased region" description="Basic and acidic residues" evidence="1">
    <location>
        <begin position="555"/>
        <end position="564"/>
    </location>
</feature>
<feature type="compositionally biased region" description="Polar residues" evidence="1">
    <location>
        <begin position="645"/>
        <end position="662"/>
    </location>
</feature>
<feature type="compositionally biased region" description="Basic residues" evidence="1">
    <location>
        <begin position="938"/>
        <end position="947"/>
    </location>
</feature>
<feature type="compositionally biased region" description="Polar residues" evidence="1">
    <location>
        <begin position="891"/>
        <end position="915"/>
    </location>
</feature>
<feature type="compositionally biased region" description="Polar residues" evidence="1">
    <location>
        <begin position="813"/>
        <end position="823"/>
    </location>
</feature>
<reference evidence="2 3" key="1">
    <citation type="submission" date="2024-02" db="EMBL/GenBank/DDBJ databases">
        <title>Chromosome-scale genome assembly of the rough periwinkle Littorina saxatilis.</title>
        <authorList>
            <person name="De Jode A."/>
            <person name="Faria R."/>
            <person name="Formenti G."/>
            <person name="Sims Y."/>
            <person name="Smith T.P."/>
            <person name="Tracey A."/>
            <person name="Wood J.M.D."/>
            <person name="Zagrodzka Z.B."/>
            <person name="Johannesson K."/>
            <person name="Butlin R.K."/>
            <person name="Leder E.H."/>
        </authorList>
    </citation>
    <scope>NUCLEOTIDE SEQUENCE [LARGE SCALE GENOMIC DNA]</scope>
    <source>
        <strain evidence="2">Snail1</strain>
        <tissue evidence="2">Muscle</tissue>
    </source>
</reference>
<feature type="compositionally biased region" description="Low complexity" evidence="1">
    <location>
        <begin position="846"/>
        <end position="858"/>
    </location>
</feature>
<feature type="compositionally biased region" description="Basic and acidic residues" evidence="1">
    <location>
        <begin position="580"/>
        <end position="590"/>
    </location>
</feature>
<feature type="compositionally biased region" description="Low complexity" evidence="1">
    <location>
        <begin position="670"/>
        <end position="681"/>
    </location>
</feature>
<name>A0AAN9BYE3_9CAEN</name>
<comment type="caution">
    <text evidence="2">The sequence shown here is derived from an EMBL/GenBank/DDBJ whole genome shotgun (WGS) entry which is preliminary data.</text>
</comment>
<protein>
    <submittedName>
        <fullName evidence="2">Uncharacterized protein</fullName>
    </submittedName>
</protein>
<feature type="region of interest" description="Disordered" evidence="1">
    <location>
        <begin position="87"/>
        <end position="872"/>
    </location>
</feature>
<feature type="compositionally biased region" description="Low complexity" evidence="1">
    <location>
        <begin position="360"/>
        <end position="371"/>
    </location>
</feature>
<evidence type="ECO:0000256" key="1">
    <source>
        <dbReference type="SAM" id="MobiDB-lite"/>
    </source>
</evidence>
<keyword evidence="3" id="KW-1185">Reference proteome</keyword>
<dbReference type="EMBL" id="JBAMIC010000002">
    <property type="protein sequence ID" value="KAK7113811.1"/>
    <property type="molecule type" value="Genomic_DNA"/>
</dbReference>
<feature type="compositionally biased region" description="Polar residues" evidence="1">
    <location>
        <begin position="455"/>
        <end position="470"/>
    </location>
</feature>
<feature type="compositionally biased region" description="Polar residues" evidence="1">
    <location>
        <begin position="710"/>
        <end position="736"/>
    </location>
</feature>
<feature type="compositionally biased region" description="Polar residues" evidence="1">
    <location>
        <begin position="189"/>
        <end position="352"/>
    </location>
</feature>
<organism evidence="2 3">
    <name type="scientific">Littorina saxatilis</name>
    <dbReference type="NCBI Taxonomy" id="31220"/>
    <lineage>
        <taxon>Eukaryota</taxon>
        <taxon>Metazoa</taxon>
        <taxon>Spiralia</taxon>
        <taxon>Lophotrochozoa</taxon>
        <taxon>Mollusca</taxon>
        <taxon>Gastropoda</taxon>
        <taxon>Caenogastropoda</taxon>
        <taxon>Littorinimorpha</taxon>
        <taxon>Littorinoidea</taxon>
        <taxon>Littorinidae</taxon>
        <taxon>Littorina</taxon>
    </lineage>
</organism>
<feature type="compositionally biased region" description="Polar residues" evidence="1">
    <location>
        <begin position="777"/>
        <end position="803"/>
    </location>
</feature>
<feature type="region of interest" description="Disordered" evidence="1">
    <location>
        <begin position="933"/>
        <end position="959"/>
    </location>
</feature>
<evidence type="ECO:0000313" key="2">
    <source>
        <dbReference type="EMBL" id="KAK7113811.1"/>
    </source>
</evidence>
<evidence type="ECO:0000313" key="3">
    <source>
        <dbReference type="Proteomes" id="UP001374579"/>
    </source>
</evidence>
<feature type="compositionally biased region" description="Low complexity" evidence="1">
    <location>
        <begin position="737"/>
        <end position="749"/>
    </location>
</feature>
<feature type="compositionally biased region" description="Polar residues" evidence="1">
    <location>
        <begin position="380"/>
        <end position="411"/>
    </location>
</feature>